<comment type="subcellular location">
    <subcellularLocation>
        <location evidence="1">Membrane</location>
        <topology evidence="1">Multi-pass membrane protein</topology>
    </subcellularLocation>
</comment>
<keyword evidence="2 6" id="KW-0812">Transmembrane</keyword>
<feature type="transmembrane region" description="Helical" evidence="6">
    <location>
        <begin position="92"/>
        <end position="111"/>
    </location>
</feature>
<protein>
    <recommendedName>
        <fullName evidence="9">Protein ORM1</fullName>
    </recommendedName>
</protein>
<sequence length="232" mass="26680">MDLKPFPSYSSHSQTGTDTINKDSEDVVSLTNVSIISRSRTSSYTATNEPVKDHRRRRSSSIISHVEQETQEDENDQQVLPNMNASWVSQRGAWLIHVVIIVLLKLFYNILPGLSSSTNWSWTLTNLTYNCGCYIMFHMIKGTPFEFNGGAFDNLTMWEQIDNETLYTPSRKFIISVPIFLFFVITHYTKLDYKMFIFNFLITFIIGIIPKLPSTHRLRISIPIITGPQQIS</sequence>
<evidence type="ECO:0000256" key="6">
    <source>
        <dbReference type="SAM" id="Phobius"/>
    </source>
</evidence>
<keyword evidence="8" id="KW-1185">Reference proteome</keyword>
<keyword evidence="3 6" id="KW-1133">Transmembrane helix</keyword>
<evidence type="ECO:0000256" key="1">
    <source>
        <dbReference type="ARBA" id="ARBA00004141"/>
    </source>
</evidence>
<keyword evidence="4 6" id="KW-0472">Membrane</keyword>
<name>A0AAN7ZTI6_9SACH</name>
<dbReference type="InterPro" id="IPR007203">
    <property type="entry name" value="ORMDL"/>
</dbReference>
<accession>A0AAN7ZTI6</accession>
<evidence type="ECO:0000313" key="7">
    <source>
        <dbReference type="EMBL" id="KAK5782399.1"/>
    </source>
</evidence>
<dbReference type="PIRSF" id="PIRSF018147">
    <property type="entry name" value="ORMDL"/>
    <property type="match status" value="1"/>
</dbReference>
<evidence type="ECO:0000313" key="8">
    <source>
        <dbReference type="Proteomes" id="UP001306508"/>
    </source>
</evidence>
<feature type="transmembrane region" description="Helical" evidence="6">
    <location>
        <begin position="173"/>
        <end position="189"/>
    </location>
</feature>
<dbReference type="Proteomes" id="UP001306508">
    <property type="component" value="Unassembled WGS sequence"/>
</dbReference>
<evidence type="ECO:0000256" key="3">
    <source>
        <dbReference type="ARBA" id="ARBA00022989"/>
    </source>
</evidence>
<dbReference type="Pfam" id="PF04061">
    <property type="entry name" value="ORMDL"/>
    <property type="match status" value="1"/>
</dbReference>
<dbReference type="PANTHER" id="PTHR12665">
    <property type="entry name" value="ORMDL PROTEINS"/>
    <property type="match status" value="1"/>
</dbReference>
<evidence type="ECO:0008006" key="9">
    <source>
        <dbReference type="Google" id="ProtNLM"/>
    </source>
</evidence>
<reference evidence="8" key="1">
    <citation type="submission" date="2023-07" db="EMBL/GenBank/DDBJ databases">
        <title>A draft genome of Kazachstania heterogenica Y-27499.</title>
        <authorList>
            <person name="Donic C."/>
            <person name="Kralova J.S."/>
            <person name="Fidel L."/>
            <person name="Ben-Dor S."/>
            <person name="Jung S."/>
        </authorList>
    </citation>
    <scope>NUCLEOTIDE SEQUENCE [LARGE SCALE GENOMIC DNA]</scope>
    <source>
        <strain evidence="8">Y27499</strain>
    </source>
</reference>
<feature type="region of interest" description="Disordered" evidence="5">
    <location>
        <begin position="1"/>
        <end position="23"/>
    </location>
</feature>
<gene>
    <name evidence="7" type="ORF">RI543_000336</name>
</gene>
<feature type="compositionally biased region" description="Polar residues" evidence="5">
    <location>
        <begin position="8"/>
        <end position="19"/>
    </location>
</feature>
<dbReference type="EMBL" id="JAWIZZ010000006">
    <property type="protein sequence ID" value="KAK5782399.1"/>
    <property type="molecule type" value="Genomic_DNA"/>
</dbReference>
<dbReference type="AlphaFoldDB" id="A0AAN7ZTI6"/>
<evidence type="ECO:0000256" key="5">
    <source>
        <dbReference type="SAM" id="MobiDB-lite"/>
    </source>
</evidence>
<dbReference type="GO" id="GO:0005789">
    <property type="term" value="C:endoplasmic reticulum membrane"/>
    <property type="evidence" value="ECO:0007669"/>
    <property type="project" value="InterPro"/>
</dbReference>
<organism evidence="7 8">
    <name type="scientific">Arxiozyma heterogenica</name>
    <dbReference type="NCBI Taxonomy" id="278026"/>
    <lineage>
        <taxon>Eukaryota</taxon>
        <taxon>Fungi</taxon>
        <taxon>Dikarya</taxon>
        <taxon>Ascomycota</taxon>
        <taxon>Saccharomycotina</taxon>
        <taxon>Saccharomycetes</taxon>
        <taxon>Saccharomycetales</taxon>
        <taxon>Saccharomycetaceae</taxon>
        <taxon>Arxiozyma</taxon>
    </lineage>
</organism>
<comment type="caution">
    <text evidence="7">The sequence shown here is derived from an EMBL/GenBank/DDBJ whole genome shotgun (WGS) entry which is preliminary data.</text>
</comment>
<evidence type="ECO:0000256" key="4">
    <source>
        <dbReference type="ARBA" id="ARBA00023136"/>
    </source>
</evidence>
<feature type="transmembrane region" description="Helical" evidence="6">
    <location>
        <begin position="195"/>
        <end position="212"/>
    </location>
</feature>
<proteinExistence type="predicted"/>
<evidence type="ECO:0000256" key="2">
    <source>
        <dbReference type="ARBA" id="ARBA00022692"/>
    </source>
</evidence>